<comment type="caution">
    <text evidence="7">The sequence shown here is derived from an EMBL/GenBank/DDBJ whole genome shotgun (WGS) entry which is preliminary data.</text>
</comment>
<organism evidence="7 8">
    <name type="scientific">Labedaea rhizosphaerae</name>
    <dbReference type="NCBI Taxonomy" id="598644"/>
    <lineage>
        <taxon>Bacteria</taxon>
        <taxon>Bacillati</taxon>
        <taxon>Actinomycetota</taxon>
        <taxon>Actinomycetes</taxon>
        <taxon>Pseudonocardiales</taxon>
        <taxon>Pseudonocardiaceae</taxon>
        <taxon>Labedaea</taxon>
    </lineage>
</organism>
<feature type="signal peptide" evidence="3">
    <location>
        <begin position="1"/>
        <end position="31"/>
    </location>
</feature>
<evidence type="ECO:0000256" key="1">
    <source>
        <dbReference type="ARBA" id="ARBA00022729"/>
    </source>
</evidence>
<protein>
    <submittedName>
        <fullName evidence="7">Molybdenum-dependent oxidoreductase-like protein</fullName>
    </submittedName>
</protein>
<dbReference type="Pfam" id="PF20254">
    <property type="entry name" value="DMFA2_C"/>
    <property type="match status" value="1"/>
</dbReference>
<evidence type="ECO:0000256" key="2">
    <source>
        <dbReference type="SAM" id="MobiDB-lite"/>
    </source>
</evidence>
<feature type="region of interest" description="Disordered" evidence="2">
    <location>
        <begin position="1078"/>
        <end position="1097"/>
    </location>
</feature>
<feature type="domain" description="DUF4082" evidence="5">
    <location>
        <begin position="922"/>
        <end position="1066"/>
    </location>
</feature>
<feature type="domain" description="SbsA Ig-like" evidence="4">
    <location>
        <begin position="810"/>
        <end position="907"/>
    </location>
</feature>
<dbReference type="Pfam" id="PF13313">
    <property type="entry name" value="DUF4082"/>
    <property type="match status" value="3"/>
</dbReference>
<evidence type="ECO:0000259" key="6">
    <source>
        <dbReference type="Pfam" id="PF20254"/>
    </source>
</evidence>
<dbReference type="Proteomes" id="UP000295444">
    <property type="component" value="Unassembled WGS sequence"/>
</dbReference>
<dbReference type="InterPro" id="IPR014756">
    <property type="entry name" value="Ig_E-set"/>
</dbReference>
<dbReference type="RefSeq" id="WP_133848249.1">
    <property type="nucleotide sequence ID" value="NZ_SNXZ01000001.1"/>
</dbReference>
<evidence type="ECO:0000259" key="5">
    <source>
        <dbReference type="Pfam" id="PF13313"/>
    </source>
</evidence>
<dbReference type="Gene3D" id="2.60.40.650">
    <property type="match status" value="1"/>
</dbReference>
<keyword evidence="8" id="KW-1185">Reference proteome</keyword>
<evidence type="ECO:0000313" key="7">
    <source>
        <dbReference type="EMBL" id="TDQ05513.1"/>
    </source>
</evidence>
<evidence type="ECO:0000313" key="8">
    <source>
        <dbReference type="Proteomes" id="UP000295444"/>
    </source>
</evidence>
<evidence type="ECO:0000259" key="4">
    <source>
        <dbReference type="Pfam" id="PF13205"/>
    </source>
</evidence>
<sequence>MSGTLRRIRAGVLGVLLTAGLAVALPPTANAGPCDAPTNPIVCENSKAGSPQSDWWVDGTYGDIDGYTTQMSVQPGERLDLKVKTPSTNYQVDIYRLGYYGGNGARLQTSLSPTVSLPQTQPTCLKDSASGMTDCGNWKVSTSWQVPSTAVPGFYVANFIRNDAPGASQAYFVVRSDASHSDMVVQTSDQTWEAYNTYGNSITPGDPNNPEANSLYVGNFGSSDGRAYKASYNRPYLNSGTASPMNAEYPLIRFLERNGYDVSYLSGVDVTRNPALLKNHKVFVSSGHDEYVNATQRAGIESARAAGVNMIFMSGNEMFWKTRFENSTDGTNTAYRTLVCYKETKVGTKIDPNAAWTGTWRDPRLSPPSDGGRPENAVTGTLFEVNGYRADAIQVPASFGRNRMWRNTSIASAGTTTTLTAGSLGYEWDTDPDNGYRPAGSIQNSSTTVTMVGGDFVLQDYGNAYGDGTKTHNITMYRDQTSGALVWGLGTVQWSWGLDSVHLYPPGAPASAPANLAMQQATVNVLADMGAQPRTLMAGLTAATKSTDTTGPTVTVTSPVAGSTVPAGSDQTIRGTAVDVGGGKVAAVEVSLDNGASWHKANGLDNWTYPWTPSQLGATTILVRASDDGATLGATRTVNVTVGAQQCPCTLFQNSAPTTVDSADGSAIEVGTKFTTSVNATVTGVRFYKATTNTGTHTGSIWNSAGARLVTGTFTGESASGWQTLNFTTPLQIRAGQTYVVSYTAPNGHYSVDAGYFTGKGAGIVPLTAPATGGVAGGNGVFRYGSGFPSDSFNGGNYWVDPVVTTATADNVAPTVSSTAPASGATGAYTDGTVSATFSESVDPASVQFTLKAGSTGVPGTLTVDDKVATFTPTALLAANTTYTATVTAADGFGNVMASPKTWSFTTGAGAAPCPCSLFGVQTPGIADAGDGSDVELGVKFTTSVNATVTGVKFYKSAANTGSHTGSLWTSSGTRLATGTYTGESASGWQTLTFSSPVQITAGQTYVASYRTPTGHYAADGGYFATKGAGRGVVTAPSSPSAGGQGVFEYGGGFPSNSYNSTNYWVDVVVDTAGADNTAPTITSTTPPSGATGVSTGTGVTANFSEAVNASSVQMTVTGPGGTAAGTTTVAPDAKSVTFASTGALAGSTTYTVSVQATDLQGNAMGTPYTWSFTTGAVGACPCTLFRPTDTPAASAVDSAVELGTRIKPTQNGFITGVRFYKTLGDPGTHTGTLWSSSGTQLATGTFTGESGSGWQTLTFATPVAVTAGTTYLVSYFTSAGRYGYTTQYFTADKVNGPLTGPASVAGASNGVYRYGTGGVFPAGEGGPTNYWVDAVFTTSP</sequence>
<dbReference type="EMBL" id="SNXZ01000001">
    <property type="protein sequence ID" value="TDQ05513.1"/>
    <property type="molecule type" value="Genomic_DNA"/>
</dbReference>
<dbReference type="Gene3D" id="2.60.40.1220">
    <property type="match status" value="2"/>
</dbReference>
<keyword evidence="1 3" id="KW-0732">Signal</keyword>
<dbReference type="InterPro" id="IPR032812">
    <property type="entry name" value="SbsA_Ig"/>
</dbReference>
<reference evidence="7 8" key="1">
    <citation type="submission" date="2019-03" db="EMBL/GenBank/DDBJ databases">
        <title>Genomic Encyclopedia of Type Strains, Phase IV (KMG-IV): sequencing the most valuable type-strain genomes for metagenomic binning, comparative biology and taxonomic classification.</title>
        <authorList>
            <person name="Goeker M."/>
        </authorList>
    </citation>
    <scope>NUCLEOTIDE SEQUENCE [LARGE SCALE GENOMIC DNA]</scope>
    <source>
        <strain evidence="7 8">DSM 45361</strain>
    </source>
</reference>
<feature type="domain" description="DUF4082" evidence="5">
    <location>
        <begin position="1191"/>
        <end position="1333"/>
    </location>
</feature>
<evidence type="ECO:0000256" key="3">
    <source>
        <dbReference type="SAM" id="SignalP"/>
    </source>
</evidence>
<dbReference type="InterPro" id="IPR046540">
    <property type="entry name" value="DMFA2_C"/>
</dbReference>
<dbReference type="Pfam" id="PF13205">
    <property type="entry name" value="Big_5"/>
    <property type="match status" value="2"/>
</dbReference>
<feature type="domain" description="SbsA Ig-like" evidence="4">
    <location>
        <begin position="1076"/>
        <end position="1175"/>
    </location>
</feature>
<dbReference type="Pfam" id="PF17957">
    <property type="entry name" value="Big_7"/>
    <property type="match status" value="1"/>
</dbReference>
<gene>
    <name evidence="7" type="ORF">EV186_1011487</name>
</gene>
<feature type="domain" description="DUF4082" evidence="5">
    <location>
        <begin position="656"/>
        <end position="800"/>
    </location>
</feature>
<proteinExistence type="predicted"/>
<dbReference type="OrthoDB" id="505641at2"/>
<name>A0A4R6SQF9_LABRH</name>
<dbReference type="SUPFAM" id="SSF81296">
    <property type="entry name" value="E set domains"/>
    <property type="match status" value="1"/>
</dbReference>
<feature type="domain" description="N,N-dimethylformamidase beta subunit-like C-terminal" evidence="6">
    <location>
        <begin position="92"/>
        <end position="499"/>
    </location>
</feature>
<accession>A0A4R6SQF9</accession>
<dbReference type="InterPro" id="IPR014755">
    <property type="entry name" value="Cu-Rt/internalin_Ig-like"/>
</dbReference>
<feature type="chain" id="PRO_5020908059" evidence="3">
    <location>
        <begin position="32"/>
        <end position="1341"/>
    </location>
</feature>
<dbReference type="InterPro" id="IPR025141">
    <property type="entry name" value="DUF4082"/>
</dbReference>